<organism evidence="1">
    <name type="scientific">Tanacetum cinerariifolium</name>
    <name type="common">Dalmatian daisy</name>
    <name type="synonym">Chrysanthemum cinerariifolium</name>
    <dbReference type="NCBI Taxonomy" id="118510"/>
    <lineage>
        <taxon>Eukaryota</taxon>
        <taxon>Viridiplantae</taxon>
        <taxon>Streptophyta</taxon>
        <taxon>Embryophyta</taxon>
        <taxon>Tracheophyta</taxon>
        <taxon>Spermatophyta</taxon>
        <taxon>Magnoliopsida</taxon>
        <taxon>eudicotyledons</taxon>
        <taxon>Gunneridae</taxon>
        <taxon>Pentapetalae</taxon>
        <taxon>asterids</taxon>
        <taxon>campanulids</taxon>
        <taxon>Asterales</taxon>
        <taxon>Asteraceae</taxon>
        <taxon>Asteroideae</taxon>
        <taxon>Anthemideae</taxon>
        <taxon>Anthemidinae</taxon>
        <taxon>Tanacetum</taxon>
    </lineage>
</organism>
<dbReference type="PANTHER" id="PTHR48475:SF2">
    <property type="entry name" value="RIBONUCLEASE H"/>
    <property type="match status" value="1"/>
</dbReference>
<keyword evidence="1" id="KW-0548">Nucleotidyltransferase</keyword>
<sequence length="134" mass="15806">MTYGTEAVIPAEIKMPTYRTAVVNDMHNDEELRLNLDLLEERHERTTIREAKAKSKMKKYYNARVRDVTFRPEDFVYRSNDASHAMDGEKLGLKWEGPYQVTEALRNRAYKLRSTNGTFLPRTWNITNLKKCYL</sequence>
<comment type="caution">
    <text evidence="1">The sequence shown here is derived from an EMBL/GenBank/DDBJ whole genome shotgun (WGS) entry which is preliminary data.</text>
</comment>
<name>A0A699HBF5_TANCI</name>
<reference evidence="1" key="1">
    <citation type="journal article" date="2019" name="Sci. Rep.">
        <title>Draft genome of Tanacetum cinerariifolium, the natural source of mosquito coil.</title>
        <authorList>
            <person name="Yamashiro T."/>
            <person name="Shiraishi A."/>
            <person name="Satake H."/>
            <person name="Nakayama K."/>
        </authorList>
    </citation>
    <scope>NUCLEOTIDE SEQUENCE</scope>
</reference>
<dbReference type="PANTHER" id="PTHR48475">
    <property type="entry name" value="RIBONUCLEASE H"/>
    <property type="match status" value="1"/>
</dbReference>
<protein>
    <submittedName>
        <fullName evidence="1">Reverse transcriptase domain-containing protein</fullName>
    </submittedName>
</protein>
<evidence type="ECO:0000313" key="1">
    <source>
        <dbReference type="EMBL" id="GEX81973.1"/>
    </source>
</evidence>
<gene>
    <name evidence="1" type="ORF">Tci_353948</name>
</gene>
<dbReference type="EMBL" id="BKCJ010132230">
    <property type="protein sequence ID" value="GEX81973.1"/>
    <property type="molecule type" value="Genomic_DNA"/>
</dbReference>
<proteinExistence type="predicted"/>
<keyword evidence="1" id="KW-0808">Transferase</keyword>
<accession>A0A699HBF5</accession>
<dbReference type="AlphaFoldDB" id="A0A699HBF5"/>
<keyword evidence="1" id="KW-0695">RNA-directed DNA polymerase</keyword>
<dbReference type="GO" id="GO:0003964">
    <property type="term" value="F:RNA-directed DNA polymerase activity"/>
    <property type="evidence" value="ECO:0007669"/>
    <property type="project" value="UniProtKB-KW"/>
</dbReference>